<organism evidence="1 2">
    <name type="scientific">Neophaeococcomyces mojaviensis</name>
    <dbReference type="NCBI Taxonomy" id="3383035"/>
    <lineage>
        <taxon>Eukaryota</taxon>
        <taxon>Fungi</taxon>
        <taxon>Dikarya</taxon>
        <taxon>Ascomycota</taxon>
        <taxon>Pezizomycotina</taxon>
        <taxon>Eurotiomycetes</taxon>
        <taxon>Chaetothyriomycetidae</taxon>
        <taxon>Chaetothyriales</taxon>
        <taxon>Chaetothyriales incertae sedis</taxon>
        <taxon>Neophaeococcomyces</taxon>
    </lineage>
</organism>
<reference evidence="1" key="1">
    <citation type="submission" date="2022-10" db="EMBL/GenBank/DDBJ databases">
        <title>Culturing micro-colonial fungi from biological soil crusts in the Mojave desert and describing Neophaeococcomyces mojavensis, and introducing the new genera and species Taxawa tesnikishii.</title>
        <authorList>
            <person name="Kurbessoian T."/>
            <person name="Stajich J.E."/>
        </authorList>
    </citation>
    <scope>NUCLEOTIDE SEQUENCE</scope>
    <source>
        <strain evidence="1">JES_112</strain>
    </source>
</reference>
<dbReference type="EMBL" id="JAPDRQ010000013">
    <property type="protein sequence ID" value="KAJ9662786.1"/>
    <property type="molecule type" value="Genomic_DNA"/>
</dbReference>
<keyword evidence="2" id="KW-1185">Reference proteome</keyword>
<evidence type="ECO:0000313" key="2">
    <source>
        <dbReference type="Proteomes" id="UP001172386"/>
    </source>
</evidence>
<accession>A0ACC3AHN4</accession>
<gene>
    <name evidence="1" type="ORF">H2198_001237</name>
</gene>
<evidence type="ECO:0000313" key="1">
    <source>
        <dbReference type="EMBL" id="KAJ9662786.1"/>
    </source>
</evidence>
<sequence>MGHAASKPDPNAKFRVIGAGLSRTATTSFGAALSELLDGPCYHGGTQLLCSEETVIKRWIEVFRKTPISNEEDKQFVHKEIKSLMDGFVGCTDLPGNACVEELLEIYPDSIVICTVRDPEKWWESIRPIVENANFTILSWILMPVPRFRWFRTYHDALDNGNFGVAHFMPGEEKKPSRKTWDRHIEYLKKVVPKDRLFFYDVRDGWEPLCQMLNVPVPKDKPFPKLNDAVAVDGIMKAGVRQGMMTWAGIGVTAAAGIYTGLRVAKIL</sequence>
<comment type="caution">
    <text evidence="1">The sequence shown here is derived from an EMBL/GenBank/DDBJ whole genome shotgun (WGS) entry which is preliminary data.</text>
</comment>
<dbReference type="Proteomes" id="UP001172386">
    <property type="component" value="Unassembled WGS sequence"/>
</dbReference>
<protein>
    <submittedName>
        <fullName evidence="1">Uncharacterized protein</fullName>
    </submittedName>
</protein>
<proteinExistence type="predicted"/>
<name>A0ACC3AHN4_9EURO</name>